<dbReference type="PANTHER" id="PTHR10489">
    <property type="entry name" value="CELL ADHESION MOLECULE"/>
    <property type="match status" value="1"/>
</dbReference>
<comment type="similarity">
    <text evidence="8">Belongs to the G-protein coupled receptor 1 family.</text>
</comment>
<dbReference type="Gene3D" id="1.20.1070.10">
    <property type="entry name" value="Rhodopsin 7-helix transmembrane proteins"/>
    <property type="match status" value="1"/>
</dbReference>
<keyword evidence="5 9" id="KW-0472">Membrane</keyword>
<keyword evidence="3 9" id="KW-1133">Transmembrane helix</keyword>
<protein>
    <submittedName>
        <fullName evidence="12">G_PROTEIN_RECEP_F1_2 domain-containing protein</fullName>
    </submittedName>
</protein>
<evidence type="ECO:0000256" key="1">
    <source>
        <dbReference type="ARBA" id="ARBA00004141"/>
    </source>
</evidence>
<organism evidence="11 12">
    <name type="scientific">Elaeophora elaphi</name>
    <dbReference type="NCBI Taxonomy" id="1147741"/>
    <lineage>
        <taxon>Eukaryota</taxon>
        <taxon>Metazoa</taxon>
        <taxon>Ecdysozoa</taxon>
        <taxon>Nematoda</taxon>
        <taxon>Chromadorea</taxon>
        <taxon>Rhabditida</taxon>
        <taxon>Spirurina</taxon>
        <taxon>Spiruromorpha</taxon>
        <taxon>Filarioidea</taxon>
        <taxon>Onchocercidae</taxon>
        <taxon>Elaeophora</taxon>
    </lineage>
</organism>
<dbReference type="SMART" id="SM01381">
    <property type="entry name" value="7TM_GPCR_Srsx"/>
    <property type="match status" value="1"/>
</dbReference>
<feature type="transmembrane region" description="Helical" evidence="9">
    <location>
        <begin position="210"/>
        <end position="231"/>
    </location>
</feature>
<evidence type="ECO:0000256" key="6">
    <source>
        <dbReference type="ARBA" id="ARBA00023170"/>
    </source>
</evidence>
<keyword evidence="7 8" id="KW-0807">Transducer</keyword>
<evidence type="ECO:0000256" key="2">
    <source>
        <dbReference type="ARBA" id="ARBA00022692"/>
    </source>
</evidence>
<dbReference type="InterPro" id="IPR017452">
    <property type="entry name" value="GPCR_Rhodpsn_7TM"/>
</dbReference>
<evidence type="ECO:0000259" key="10">
    <source>
        <dbReference type="PROSITE" id="PS50262"/>
    </source>
</evidence>
<dbReference type="STRING" id="1147741.A0A0R3RY59"/>
<feature type="domain" description="G-protein coupled receptors family 1 profile" evidence="10">
    <location>
        <begin position="90"/>
        <end position="393"/>
    </location>
</feature>
<evidence type="ECO:0000256" key="5">
    <source>
        <dbReference type="ARBA" id="ARBA00023136"/>
    </source>
</evidence>
<accession>A0A0R3RY59</accession>
<evidence type="ECO:0000256" key="7">
    <source>
        <dbReference type="ARBA" id="ARBA00023224"/>
    </source>
</evidence>
<dbReference type="PANTHER" id="PTHR10489:SF932">
    <property type="entry name" value="G-PROTEIN COUPLED RECEPTORS FAMILY 1 PROFILE DOMAIN-CONTAINING PROTEIN"/>
    <property type="match status" value="1"/>
</dbReference>
<evidence type="ECO:0000256" key="3">
    <source>
        <dbReference type="ARBA" id="ARBA00022989"/>
    </source>
</evidence>
<keyword evidence="6 8" id="KW-0675">Receptor</keyword>
<keyword evidence="2 8" id="KW-0812">Transmembrane</keyword>
<name>A0A0R3RY59_9BILA</name>
<dbReference type="PRINTS" id="PR00237">
    <property type="entry name" value="GPCRRHODOPSN"/>
</dbReference>
<comment type="subcellular location">
    <subcellularLocation>
        <location evidence="1">Membrane</location>
        <topology evidence="1">Multi-pass membrane protein</topology>
    </subcellularLocation>
</comment>
<dbReference type="AlphaFoldDB" id="A0A0R3RY59"/>
<evidence type="ECO:0000313" key="11">
    <source>
        <dbReference type="Proteomes" id="UP000050640"/>
    </source>
</evidence>
<evidence type="ECO:0000313" key="12">
    <source>
        <dbReference type="WBParaSite" id="EEL_0000720201-mRNA-1"/>
    </source>
</evidence>
<feature type="transmembrane region" description="Helical" evidence="9">
    <location>
        <begin position="279"/>
        <end position="300"/>
    </location>
</feature>
<dbReference type="CDD" id="cd00637">
    <property type="entry name" value="7tm_classA_rhodopsin-like"/>
    <property type="match status" value="1"/>
</dbReference>
<feature type="transmembrane region" description="Helical" evidence="9">
    <location>
        <begin position="373"/>
        <end position="396"/>
    </location>
</feature>
<dbReference type="WBParaSite" id="EEL_0000720201-mRNA-1">
    <property type="protein sequence ID" value="EEL_0000720201-mRNA-1"/>
    <property type="gene ID" value="EEL_0000720201"/>
</dbReference>
<dbReference type="PROSITE" id="PS50262">
    <property type="entry name" value="G_PROTEIN_RECEP_F1_2"/>
    <property type="match status" value="1"/>
</dbReference>
<dbReference type="InterPro" id="IPR050119">
    <property type="entry name" value="CCR1-9-like"/>
</dbReference>
<dbReference type="SUPFAM" id="SSF81321">
    <property type="entry name" value="Family A G protein-coupled receptor-like"/>
    <property type="match status" value="1"/>
</dbReference>
<dbReference type="InterPro" id="IPR000276">
    <property type="entry name" value="GPCR_Rhodpsn"/>
</dbReference>
<feature type="transmembrane region" description="Helical" evidence="9">
    <location>
        <begin position="50"/>
        <end position="74"/>
    </location>
</feature>
<feature type="transmembrane region" description="Helical" evidence="9">
    <location>
        <begin position="132"/>
        <end position="157"/>
    </location>
</feature>
<sequence>MFELVLVQNKEKCKMFIYCEQQIQSKCFLENPQGDDEESARKLIRLVFSISYFILFLFGTIGNGSVIVMIVNVLTATRRKSRNSVRVNPSNTLHVFLYILADKTITELMTLTRNTPHNDVIKLEMQDKLFNCLILGLSVVDFLVIMHLPFLIIDLLYGQWLFGKVMCKFYWFGESVNKLLSSFIMTVLSWDRYLAVCSPIKSIRMRRTMVACLVLLLCSALAVILLLPVVMNATVVHVDVQTGSLIIGNQNDTFNSDYYHHHHHITQTKCVFEESNPTFMYYTFACGFLLPALLITYFYLSVIIRLHKSVANVHRHSFITKQRNANTRIRQVTKRIVAMILFYFFCWMPHWTLNLLAHFELIVVTWSTLTLSSIFFAAHLLVCFNSAVNPILYALINRELRQQHTKALIKRCRSLSNATSIALDALIKHSHHLVECAAPLNCSFDATTDYESRHHKSKPTITIGNDDIVVDEDDYELKMDSLSCNYLQQKITNDMDNTSLFSSNSSVETIGIAGITDQLQFRNSCCTLKSHANVYYMDSFL</sequence>
<proteinExistence type="inferred from homology"/>
<feature type="transmembrane region" description="Helical" evidence="9">
    <location>
        <begin position="169"/>
        <end position="190"/>
    </location>
</feature>
<evidence type="ECO:0000256" key="8">
    <source>
        <dbReference type="RuleBase" id="RU000688"/>
    </source>
</evidence>
<keyword evidence="4 8" id="KW-0297">G-protein coupled receptor</keyword>
<dbReference type="GO" id="GO:0004930">
    <property type="term" value="F:G protein-coupled receptor activity"/>
    <property type="evidence" value="ECO:0007669"/>
    <property type="project" value="UniProtKB-KW"/>
</dbReference>
<dbReference type="Pfam" id="PF00001">
    <property type="entry name" value="7tm_1"/>
    <property type="match status" value="1"/>
</dbReference>
<dbReference type="PROSITE" id="PS00237">
    <property type="entry name" value="G_PROTEIN_RECEP_F1_1"/>
    <property type="match status" value="1"/>
</dbReference>
<reference evidence="12" key="1">
    <citation type="submission" date="2017-02" db="UniProtKB">
        <authorList>
            <consortium name="WormBaseParasite"/>
        </authorList>
    </citation>
    <scope>IDENTIFICATION</scope>
</reference>
<evidence type="ECO:0000256" key="4">
    <source>
        <dbReference type="ARBA" id="ARBA00023040"/>
    </source>
</evidence>
<keyword evidence="11" id="KW-1185">Reference proteome</keyword>
<dbReference type="GO" id="GO:0016020">
    <property type="term" value="C:membrane"/>
    <property type="evidence" value="ECO:0007669"/>
    <property type="project" value="UniProtKB-SubCell"/>
</dbReference>
<dbReference type="Proteomes" id="UP000050640">
    <property type="component" value="Unplaced"/>
</dbReference>
<feature type="transmembrane region" description="Helical" evidence="9">
    <location>
        <begin position="336"/>
        <end position="353"/>
    </location>
</feature>
<evidence type="ECO:0000256" key="9">
    <source>
        <dbReference type="SAM" id="Phobius"/>
    </source>
</evidence>